<dbReference type="NCBIfam" id="TIGR00231">
    <property type="entry name" value="small_GTP"/>
    <property type="match status" value="1"/>
</dbReference>
<feature type="binding site" evidence="8">
    <location>
        <begin position="137"/>
        <end position="141"/>
    </location>
    <ligand>
        <name>GTP</name>
        <dbReference type="ChEBI" id="CHEBI:37565"/>
    </ligand>
</feature>
<dbReference type="InterPro" id="IPR027417">
    <property type="entry name" value="P-loop_NTPase"/>
</dbReference>
<dbReference type="OrthoDB" id="1074at2759"/>
<evidence type="ECO:0000256" key="7">
    <source>
        <dbReference type="ARBA" id="ARBA00023136"/>
    </source>
</evidence>
<dbReference type="Pfam" id="PF00009">
    <property type="entry name" value="GTP_EFTU"/>
    <property type="match status" value="1"/>
</dbReference>
<accession>E0VDC7</accession>
<dbReference type="FunFam" id="3.40.50.300:FF:000078">
    <property type="entry name" value="Elongation factor 4"/>
    <property type="match status" value="1"/>
</dbReference>
<dbReference type="PANTHER" id="PTHR43512:SF7">
    <property type="entry name" value="TRANSLATION FACTOR GUF1, MITOCHONDRIAL"/>
    <property type="match status" value="1"/>
</dbReference>
<dbReference type="InterPro" id="IPR013842">
    <property type="entry name" value="LepA_CTD"/>
</dbReference>
<feature type="domain" description="Tr-type G" evidence="10">
    <location>
        <begin position="63"/>
        <end position="245"/>
    </location>
</feature>
<dbReference type="KEGG" id="phu:Phum_PHUM111100"/>
<dbReference type="InterPro" id="IPR004161">
    <property type="entry name" value="EFTu-like_2"/>
</dbReference>
<proteinExistence type="inferred from homology"/>
<keyword evidence="5 8" id="KW-0496">Mitochondrion</keyword>
<dbReference type="Pfam" id="PF03144">
    <property type="entry name" value="GTP_EFTU_D2"/>
    <property type="match status" value="1"/>
</dbReference>
<dbReference type="GO" id="GO:0045727">
    <property type="term" value="P:positive regulation of translation"/>
    <property type="evidence" value="ECO:0007669"/>
    <property type="project" value="UniProtKB-UniRule"/>
</dbReference>
<keyword evidence="7 8" id="KW-0472">Membrane</keyword>
<dbReference type="Proteomes" id="UP000009046">
    <property type="component" value="Unassembled WGS sequence"/>
</dbReference>
<evidence type="ECO:0000313" key="13">
    <source>
        <dbReference type="Proteomes" id="UP000009046"/>
    </source>
</evidence>
<keyword evidence="2 8" id="KW-0547">Nucleotide-binding</keyword>
<dbReference type="PROSITE" id="PS51722">
    <property type="entry name" value="G_TR_2"/>
    <property type="match status" value="1"/>
</dbReference>
<evidence type="ECO:0000259" key="10">
    <source>
        <dbReference type="PROSITE" id="PS51722"/>
    </source>
</evidence>
<feature type="binding site" evidence="8">
    <location>
        <begin position="72"/>
        <end position="79"/>
    </location>
    <ligand>
        <name>GTP</name>
        <dbReference type="ChEBI" id="CHEBI:37565"/>
    </ligand>
</feature>
<dbReference type="EC" id="3.6.5.n1" evidence="8"/>
<keyword evidence="6 8" id="KW-0342">GTP-binding</keyword>
<protein>
    <recommendedName>
        <fullName evidence="8">Translation factor GUF1 homolog, mitochondrial</fullName>
        <ecNumber evidence="8">3.6.5.n1</ecNumber>
    </recommendedName>
    <alternativeName>
        <fullName evidence="8">Elongation factor 4 homolog</fullName>
        <shortName evidence="8">EF-4</shortName>
    </alternativeName>
    <alternativeName>
        <fullName evidence="8">GTPase GUF1 homolog</fullName>
    </alternativeName>
    <alternativeName>
        <fullName evidence="8">Ribosomal back-translocase</fullName>
    </alternativeName>
</protein>
<comment type="similarity">
    <text evidence="8">Belongs to the GTP-binding elongation factor family. LepA subfamily.</text>
</comment>
<dbReference type="InParanoid" id="E0VDC7"/>
<dbReference type="GeneID" id="8238244"/>
<feature type="transmembrane region" description="Helical" evidence="9">
    <location>
        <begin position="661"/>
        <end position="681"/>
    </location>
</feature>
<dbReference type="CDD" id="cd16260">
    <property type="entry name" value="EF4_III"/>
    <property type="match status" value="1"/>
</dbReference>
<dbReference type="VEuPathDB" id="VectorBase:PHUM111100"/>
<dbReference type="AlphaFoldDB" id="E0VDC7"/>
<dbReference type="CDD" id="cd01890">
    <property type="entry name" value="LepA"/>
    <property type="match status" value="1"/>
</dbReference>
<dbReference type="EnsemblMetazoa" id="PHUM111100-RA">
    <property type="protein sequence ID" value="PHUM111100-PA"/>
    <property type="gene ID" value="PHUM111100"/>
</dbReference>
<dbReference type="InterPro" id="IPR000795">
    <property type="entry name" value="T_Tr_GTP-bd_dom"/>
</dbReference>
<evidence type="ECO:0000256" key="3">
    <source>
        <dbReference type="ARBA" id="ARBA00022792"/>
    </source>
</evidence>
<dbReference type="PRINTS" id="PR00315">
    <property type="entry name" value="ELONGATNFCT"/>
</dbReference>
<dbReference type="FunFam" id="3.30.70.2570:FF:000001">
    <property type="entry name" value="Translation factor GUF1, mitochondrial"/>
    <property type="match status" value="1"/>
</dbReference>
<dbReference type="GO" id="GO:0003924">
    <property type="term" value="F:GTPase activity"/>
    <property type="evidence" value="ECO:0007669"/>
    <property type="project" value="UniProtKB-UniRule"/>
</dbReference>
<evidence type="ECO:0000313" key="12">
    <source>
        <dbReference type="EnsemblMetazoa" id="PHUM111100-PA"/>
    </source>
</evidence>
<dbReference type="EMBL" id="DS235073">
    <property type="protein sequence ID" value="EEB11383.1"/>
    <property type="molecule type" value="Genomic_DNA"/>
</dbReference>
<dbReference type="SUPFAM" id="SSF54980">
    <property type="entry name" value="EF-G C-terminal domain-like"/>
    <property type="match status" value="2"/>
</dbReference>
<dbReference type="PANTHER" id="PTHR43512">
    <property type="entry name" value="TRANSLATION FACTOR GUF1-RELATED"/>
    <property type="match status" value="1"/>
</dbReference>
<dbReference type="GO" id="GO:0006412">
    <property type="term" value="P:translation"/>
    <property type="evidence" value="ECO:0007669"/>
    <property type="project" value="UniProtKB-KW"/>
</dbReference>
<dbReference type="GO" id="GO:0005743">
    <property type="term" value="C:mitochondrial inner membrane"/>
    <property type="evidence" value="ECO:0007669"/>
    <property type="project" value="UniProtKB-SubCell"/>
</dbReference>
<dbReference type="GO" id="GO:0097177">
    <property type="term" value="F:mitochondrial ribosome binding"/>
    <property type="evidence" value="ECO:0007669"/>
    <property type="project" value="TreeGrafter"/>
</dbReference>
<evidence type="ECO:0000256" key="5">
    <source>
        <dbReference type="ARBA" id="ARBA00023128"/>
    </source>
</evidence>
<dbReference type="Gene3D" id="2.40.30.10">
    <property type="entry name" value="Translation factors"/>
    <property type="match status" value="1"/>
</dbReference>
<organism>
    <name type="scientific">Pediculus humanus subsp. corporis</name>
    <name type="common">Body louse</name>
    <dbReference type="NCBI Taxonomy" id="121224"/>
    <lineage>
        <taxon>Eukaryota</taxon>
        <taxon>Metazoa</taxon>
        <taxon>Ecdysozoa</taxon>
        <taxon>Arthropoda</taxon>
        <taxon>Hexapoda</taxon>
        <taxon>Insecta</taxon>
        <taxon>Pterygota</taxon>
        <taxon>Neoptera</taxon>
        <taxon>Paraneoptera</taxon>
        <taxon>Psocodea</taxon>
        <taxon>Troctomorpha</taxon>
        <taxon>Phthiraptera</taxon>
        <taxon>Anoplura</taxon>
        <taxon>Pediculidae</taxon>
        <taxon>Pediculus</taxon>
    </lineage>
</organism>
<dbReference type="STRING" id="121224.E0VDC7"/>
<dbReference type="HAMAP" id="MF_00071">
    <property type="entry name" value="LepA"/>
    <property type="match status" value="1"/>
</dbReference>
<dbReference type="CTD" id="8238244"/>
<dbReference type="EMBL" id="AAZO01001313">
    <property type="status" value="NOT_ANNOTATED_CDS"/>
    <property type="molecule type" value="Genomic_DNA"/>
</dbReference>
<dbReference type="InterPro" id="IPR035647">
    <property type="entry name" value="EFG_III/V"/>
</dbReference>
<evidence type="ECO:0000256" key="8">
    <source>
        <dbReference type="HAMAP-Rule" id="MF_03137"/>
    </source>
</evidence>
<dbReference type="OMA" id="QVKCDEN"/>
<keyword evidence="9" id="KW-1133">Transmembrane helix</keyword>
<feature type="binding site" evidence="8">
    <location>
        <begin position="191"/>
        <end position="194"/>
    </location>
    <ligand>
        <name>GTP</name>
        <dbReference type="ChEBI" id="CHEBI:37565"/>
    </ligand>
</feature>
<dbReference type="RefSeq" id="XP_002424121.1">
    <property type="nucleotide sequence ID" value="XM_002424076.1"/>
</dbReference>
<dbReference type="Gene3D" id="3.30.70.870">
    <property type="entry name" value="Elongation Factor G (Translational Gtpase), domain 3"/>
    <property type="match status" value="1"/>
</dbReference>
<dbReference type="eggNOG" id="KOG0462">
    <property type="taxonomic scope" value="Eukaryota"/>
</dbReference>
<dbReference type="InterPro" id="IPR009000">
    <property type="entry name" value="Transl_B-barrel_sf"/>
</dbReference>
<comment type="subcellular location">
    <subcellularLocation>
        <location evidence="8">Mitochondrion inner membrane</location>
        <topology evidence="8">Peripheral membrane protein</topology>
        <orientation evidence="8">Matrix side</orientation>
    </subcellularLocation>
</comment>
<dbReference type="GO" id="GO:0005759">
    <property type="term" value="C:mitochondrial matrix"/>
    <property type="evidence" value="ECO:0007669"/>
    <property type="project" value="UniProtKB-UniRule"/>
</dbReference>
<evidence type="ECO:0000256" key="4">
    <source>
        <dbReference type="ARBA" id="ARBA00022801"/>
    </source>
</evidence>
<dbReference type="Gene3D" id="3.40.50.300">
    <property type="entry name" value="P-loop containing nucleotide triphosphate hydrolases"/>
    <property type="match status" value="1"/>
</dbReference>
<dbReference type="Gene3D" id="3.30.70.2570">
    <property type="entry name" value="Elongation factor 4, C-terminal domain"/>
    <property type="match status" value="1"/>
</dbReference>
<dbReference type="FunFam" id="2.40.30.10:FF:000015">
    <property type="entry name" value="Translation factor GUF1, mitochondrial"/>
    <property type="match status" value="1"/>
</dbReference>
<dbReference type="GO" id="GO:0005525">
    <property type="term" value="F:GTP binding"/>
    <property type="evidence" value="ECO:0007669"/>
    <property type="project" value="UniProtKB-UniRule"/>
</dbReference>
<reference evidence="11" key="1">
    <citation type="submission" date="2007-04" db="EMBL/GenBank/DDBJ databases">
        <title>Annotation of Pediculus humanus corporis strain USDA.</title>
        <authorList>
            <person name="Kirkness E."/>
            <person name="Hannick L."/>
            <person name="Hass B."/>
            <person name="Bruggner R."/>
            <person name="Lawson D."/>
            <person name="Bidwell S."/>
            <person name="Joardar V."/>
            <person name="Caler E."/>
            <person name="Walenz B."/>
            <person name="Inman J."/>
            <person name="Schobel S."/>
            <person name="Galinsky K."/>
            <person name="Amedeo P."/>
            <person name="Strausberg R."/>
        </authorList>
    </citation>
    <scope>NUCLEOTIDE SEQUENCE</scope>
    <source>
        <strain evidence="11">USDA</strain>
    </source>
</reference>
<dbReference type="Pfam" id="PF00679">
    <property type="entry name" value="EFG_C"/>
    <property type="match status" value="1"/>
</dbReference>
<evidence type="ECO:0000256" key="2">
    <source>
        <dbReference type="ARBA" id="ARBA00022741"/>
    </source>
</evidence>
<keyword evidence="3 8" id="KW-0999">Mitochondrion inner membrane</keyword>
<comment type="similarity">
    <text evidence="1">Belongs to the TRAFAC class translation factor GTPase superfamily. Classic translation factor GTPase family. LepA subfamily.</text>
</comment>
<dbReference type="NCBIfam" id="TIGR01393">
    <property type="entry name" value="lepA"/>
    <property type="match status" value="1"/>
</dbReference>
<dbReference type="Gene3D" id="3.30.70.240">
    <property type="match status" value="1"/>
</dbReference>
<dbReference type="Pfam" id="PF06421">
    <property type="entry name" value="LepA_C"/>
    <property type="match status" value="1"/>
</dbReference>
<evidence type="ECO:0000256" key="1">
    <source>
        <dbReference type="ARBA" id="ARBA00005454"/>
    </source>
</evidence>
<dbReference type="FunFam" id="3.30.70.870:FF:000004">
    <property type="entry name" value="Translation factor GUF1, mitochondrial"/>
    <property type="match status" value="1"/>
</dbReference>
<dbReference type="HOGENOM" id="CLU_009995_3_3_1"/>
<keyword evidence="4 8" id="KW-0378">Hydrolase</keyword>
<dbReference type="InterPro" id="IPR006297">
    <property type="entry name" value="EF-4"/>
</dbReference>
<gene>
    <name evidence="12" type="primary">8238244</name>
    <name evidence="11" type="ORF">Phum_PHUM111100</name>
</gene>
<evidence type="ECO:0000256" key="6">
    <source>
        <dbReference type="ARBA" id="ARBA00023134"/>
    </source>
</evidence>
<name>E0VDC7_PEDHC</name>
<evidence type="ECO:0000313" key="11">
    <source>
        <dbReference type="EMBL" id="EEB11383.1"/>
    </source>
</evidence>
<dbReference type="InterPro" id="IPR038363">
    <property type="entry name" value="LepA_C_sf"/>
</dbReference>
<dbReference type="SUPFAM" id="SSF50447">
    <property type="entry name" value="Translation proteins"/>
    <property type="match status" value="1"/>
</dbReference>
<sequence length="684" mass="77457">MTSSGYDPLIYKFFFLFSKNVVRLYTRSKLKSSFSVSQKQKKTVQFFSTQTNEKVDENIVPIENIRNFCIIAHVDHGKSTLADRFLEITGTIDKSAKNQQVLDRLQVEKERGITVKAVSASLSYSYNNIDYQLNLIDTPGHVDFSNEVNRSLFACQGVILLVDANQGVQAQTIANFYLAFMKELTIIPVLNKIDLPKADPESVSRDLETLFGFDKSSILKISAKTGLGVEDLLKTVIEKVPHPNVSRNPPFKALLIDSWFDHYRGSILFIYVENGQVKIGDEIKSCRENKVYTVKSTSKLTPEEKPVSVLQAGQVGVIGCNMKTIKSALVGDTICSADATVEPLQTFNSPQPIVFAGLFAKDQSQYSNLKSALEKLCLNDPSVFVTDETSPALGLGWRLGFLGLLHLDVFRQRLEQEFDADVVLTNPSVTYKLKINKKYVKKYQGEFVEIRNPLHYPSDSYESKSLRTDCISDHNHSEECISRRGREESVTSLDGNRIMIKYKIPLSEIMLDFHDKLKSLTSGYASYEYENCGFEKASLKKIRILLNGKEVEELTILSHEEKVRETALNMVKKLQELIPRQSVEIAIQAAIGSTIVARKTLKAYKKDVTAKLYGGDVTRKMKLLKYQSEGKKRMRMFANIQIEKDTFIELVLSCLVSENNFYLIIFFMIIFLISSSMDFNIRKL</sequence>
<dbReference type="FunCoup" id="E0VDC7">
    <property type="interactions" value="1682"/>
</dbReference>
<comment type="catalytic activity">
    <reaction evidence="8">
        <text>GTP + H2O = GDP + phosphate + H(+)</text>
        <dbReference type="Rhea" id="RHEA:19669"/>
        <dbReference type="ChEBI" id="CHEBI:15377"/>
        <dbReference type="ChEBI" id="CHEBI:15378"/>
        <dbReference type="ChEBI" id="CHEBI:37565"/>
        <dbReference type="ChEBI" id="CHEBI:43474"/>
        <dbReference type="ChEBI" id="CHEBI:58189"/>
        <dbReference type="EC" id="3.6.5.n1"/>
    </reaction>
</comment>
<keyword evidence="8" id="KW-0648">Protein biosynthesis</keyword>
<dbReference type="InterPro" id="IPR005225">
    <property type="entry name" value="Small_GTP-bd"/>
</dbReference>
<evidence type="ECO:0000256" key="9">
    <source>
        <dbReference type="SAM" id="Phobius"/>
    </source>
</evidence>
<reference evidence="11" key="2">
    <citation type="submission" date="2007-04" db="EMBL/GenBank/DDBJ databases">
        <title>The genome of the human body louse.</title>
        <authorList>
            <consortium name="The Human Body Louse Genome Consortium"/>
            <person name="Kirkness E."/>
            <person name="Walenz B."/>
            <person name="Hass B."/>
            <person name="Bruggner R."/>
            <person name="Strausberg R."/>
        </authorList>
    </citation>
    <scope>NUCLEOTIDE SEQUENCE</scope>
    <source>
        <strain evidence="11">USDA</strain>
    </source>
</reference>
<reference evidence="12" key="3">
    <citation type="submission" date="2021-02" db="UniProtKB">
        <authorList>
            <consortium name="EnsemblMetazoa"/>
        </authorList>
    </citation>
    <scope>IDENTIFICATION</scope>
    <source>
        <strain evidence="12">USDA</strain>
    </source>
</reference>
<keyword evidence="9" id="KW-0812">Transmembrane</keyword>
<dbReference type="InterPro" id="IPR000640">
    <property type="entry name" value="EFG_V-like"/>
</dbReference>
<keyword evidence="13" id="KW-1185">Reference proteome</keyword>
<comment type="function">
    <text evidence="8">Promotes mitochondrial protein synthesis. May act as a fidelity factor of the translation reaction, by catalyzing a one-codon backward translocation of tRNAs on improperly translocated ribosomes. Binds to mitochondrial ribosomes in a GTP-dependent manner.</text>
</comment>
<dbReference type="SUPFAM" id="SSF52540">
    <property type="entry name" value="P-loop containing nucleoside triphosphate hydrolases"/>
    <property type="match status" value="1"/>
</dbReference>